<feature type="compositionally biased region" description="Basic and acidic residues" evidence="1">
    <location>
        <begin position="404"/>
        <end position="413"/>
    </location>
</feature>
<dbReference type="EMBL" id="CP118375">
    <property type="protein sequence ID" value="WFD41707.1"/>
    <property type="molecule type" value="Genomic_DNA"/>
</dbReference>
<feature type="region of interest" description="Disordered" evidence="1">
    <location>
        <begin position="209"/>
        <end position="249"/>
    </location>
</feature>
<reference evidence="2" key="1">
    <citation type="submission" date="2023-02" db="EMBL/GenBank/DDBJ databases">
        <title>Mating type loci evolution in Malassezia.</title>
        <authorList>
            <person name="Coelho M.A."/>
        </authorList>
    </citation>
    <scope>NUCLEOTIDE SEQUENCE</scope>
    <source>
        <strain evidence="2">CBS 14136</strain>
    </source>
</reference>
<organism evidence="2 3">
    <name type="scientific">Malassezia psittaci</name>
    <dbReference type="NCBI Taxonomy" id="1821823"/>
    <lineage>
        <taxon>Eukaryota</taxon>
        <taxon>Fungi</taxon>
        <taxon>Dikarya</taxon>
        <taxon>Basidiomycota</taxon>
        <taxon>Ustilaginomycotina</taxon>
        <taxon>Malasseziomycetes</taxon>
        <taxon>Malasseziales</taxon>
        <taxon>Malasseziaceae</taxon>
        <taxon>Malassezia</taxon>
    </lineage>
</organism>
<proteinExistence type="predicted"/>
<feature type="region of interest" description="Disordered" evidence="1">
    <location>
        <begin position="1"/>
        <end position="78"/>
    </location>
</feature>
<feature type="compositionally biased region" description="Basic and acidic residues" evidence="1">
    <location>
        <begin position="16"/>
        <end position="29"/>
    </location>
</feature>
<sequence>MSEDAGTRSHAVPFETQHDLSSDRDREPLVENESQNYNSKAHRPQAELNTMHDSIPSFDTHDTSNATAQDQAKLDQIDKPEDTIASENLRGDQQQDRRPASPDVQHEIWQQEMNKLMWLSLPGNDQVAYYSDANDAESDYGAIQAGPSQYSNRNRKLYAKNDMRWIHRGKLGNWTEARMECEMQQREERRVDAFQHASVEALLETEARMPGSHGSIFREPPRNKRQKRAAGPYQRSKLPTGNATVENDLLGDDTDEEERISLSASTLAPSLLLPALNTHDLLRSKLLRQIFNNKHITSLSRTALDLRESEHDMAHALGRCFGAMERIFDSDPREIKDNADAPGSLRRHKVLIPGQSSEPHSQSFAKQEEEGKPTPAVIPSHNQNSQAETPPMEKSQEFNLNHHNSHDNADRSDGAFSRNETSSTLPMEDSPPLAQIKNLFLTQGELTIPASSLSEDDPPSSLSLTEEEQHEIVTASLACLNDLYTDSLGYMERLDEIRSLLADIEWHRSHIWNILRTWATKRDNEEHQAAKINRLAQINSRTARNEVSVDFYDPSMSYSKDAEINAPNPGHHNAEYTNLSTRGRTRRKAGR</sequence>
<name>A0AAF0FBF0_9BASI</name>
<evidence type="ECO:0000313" key="2">
    <source>
        <dbReference type="EMBL" id="WFD41707.1"/>
    </source>
</evidence>
<evidence type="ECO:0000313" key="3">
    <source>
        <dbReference type="Proteomes" id="UP001214628"/>
    </source>
</evidence>
<keyword evidence="3" id="KW-1185">Reference proteome</keyword>
<protein>
    <recommendedName>
        <fullName evidence="4">Transcriptional regulatory protein RXT2 N-terminal domain-containing protein</fullName>
    </recommendedName>
</protein>
<evidence type="ECO:0000256" key="1">
    <source>
        <dbReference type="SAM" id="MobiDB-lite"/>
    </source>
</evidence>
<evidence type="ECO:0008006" key="4">
    <source>
        <dbReference type="Google" id="ProtNLM"/>
    </source>
</evidence>
<accession>A0AAF0FBF0</accession>
<dbReference type="AlphaFoldDB" id="A0AAF0FBF0"/>
<feature type="compositionally biased region" description="Polar residues" evidence="1">
    <location>
        <begin position="354"/>
        <end position="365"/>
    </location>
</feature>
<feature type="region of interest" description="Disordered" evidence="1">
    <location>
        <begin position="353"/>
        <end position="432"/>
    </location>
</feature>
<gene>
    <name evidence="2" type="ORF">MPSI1_000341</name>
</gene>
<dbReference type="Proteomes" id="UP001214628">
    <property type="component" value="Chromosome 1"/>
</dbReference>
<feature type="region of interest" description="Disordered" evidence="1">
    <location>
        <begin position="560"/>
        <end position="591"/>
    </location>
</feature>